<dbReference type="InterPro" id="IPR051081">
    <property type="entry name" value="HTH_MetalResp_TranReg"/>
</dbReference>
<comment type="caution">
    <text evidence="5">The sequence shown here is derived from an EMBL/GenBank/DDBJ whole genome shotgun (WGS) entry which is preliminary data.</text>
</comment>
<dbReference type="CDD" id="cd00090">
    <property type="entry name" value="HTH_ARSR"/>
    <property type="match status" value="1"/>
</dbReference>
<keyword evidence="6" id="KW-1185">Reference proteome</keyword>
<dbReference type="PANTHER" id="PTHR33154:SF15">
    <property type="entry name" value="REGULATORY PROTEIN ARSR"/>
    <property type="match status" value="1"/>
</dbReference>
<keyword evidence="2" id="KW-0238">DNA-binding</keyword>
<keyword evidence="1" id="KW-0805">Transcription regulation</keyword>
<dbReference type="InterPro" id="IPR001845">
    <property type="entry name" value="HTH_ArsR_DNA-bd_dom"/>
</dbReference>
<organism evidence="5 6">
    <name type="scientific">Asanoa iriomotensis</name>
    <dbReference type="NCBI Taxonomy" id="234613"/>
    <lineage>
        <taxon>Bacteria</taxon>
        <taxon>Bacillati</taxon>
        <taxon>Actinomycetota</taxon>
        <taxon>Actinomycetes</taxon>
        <taxon>Micromonosporales</taxon>
        <taxon>Micromonosporaceae</taxon>
        <taxon>Asanoa</taxon>
    </lineage>
</organism>
<accession>A0ABQ4CBC9</accession>
<gene>
    <name evidence="5" type="ORF">Air01nite_61750</name>
</gene>
<evidence type="ECO:0000256" key="1">
    <source>
        <dbReference type="ARBA" id="ARBA00023015"/>
    </source>
</evidence>
<evidence type="ECO:0000313" key="6">
    <source>
        <dbReference type="Proteomes" id="UP000624325"/>
    </source>
</evidence>
<evidence type="ECO:0000256" key="2">
    <source>
        <dbReference type="ARBA" id="ARBA00023125"/>
    </source>
</evidence>
<dbReference type="NCBIfam" id="NF033788">
    <property type="entry name" value="HTH_metalloreg"/>
    <property type="match status" value="1"/>
</dbReference>
<keyword evidence="3" id="KW-0804">Transcription</keyword>
<dbReference type="InterPro" id="IPR036388">
    <property type="entry name" value="WH-like_DNA-bd_sf"/>
</dbReference>
<reference evidence="5 6" key="1">
    <citation type="submission" date="2021-01" db="EMBL/GenBank/DDBJ databases">
        <title>Whole genome shotgun sequence of Asanoa iriomotensis NBRC 100142.</title>
        <authorList>
            <person name="Komaki H."/>
            <person name="Tamura T."/>
        </authorList>
    </citation>
    <scope>NUCLEOTIDE SEQUENCE [LARGE SCALE GENOMIC DNA]</scope>
    <source>
        <strain evidence="5 6">NBRC 100142</strain>
    </source>
</reference>
<name>A0ABQ4CBC9_9ACTN</name>
<proteinExistence type="predicted"/>
<evidence type="ECO:0000313" key="5">
    <source>
        <dbReference type="EMBL" id="GIF60080.1"/>
    </source>
</evidence>
<dbReference type="PANTHER" id="PTHR33154">
    <property type="entry name" value="TRANSCRIPTIONAL REGULATOR, ARSR FAMILY"/>
    <property type="match status" value="1"/>
</dbReference>
<dbReference type="SMART" id="SM00418">
    <property type="entry name" value="HTH_ARSR"/>
    <property type="match status" value="1"/>
</dbReference>
<dbReference type="RefSeq" id="WP_203706901.1">
    <property type="nucleotide sequence ID" value="NZ_BAAALU010000001.1"/>
</dbReference>
<dbReference type="Gene3D" id="1.10.10.10">
    <property type="entry name" value="Winged helix-like DNA-binding domain superfamily/Winged helix DNA-binding domain"/>
    <property type="match status" value="1"/>
</dbReference>
<dbReference type="Proteomes" id="UP000624325">
    <property type="component" value="Unassembled WGS sequence"/>
</dbReference>
<evidence type="ECO:0000259" key="4">
    <source>
        <dbReference type="SMART" id="SM00418"/>
    </source>
</evidence>
<dbReference type="SUPFAM" id="SSF46785">
    <property type="entry name" value="Winged helix' DNA-binding domain"/>
    <property type="match status" value="1"/>
</dbReference>
<dbReference type="Pfam" id="PF12840">
    <property type="entry name" value="HTH_20"/>
    <property type="match status" value="1"/>
</dbReference>
<feature type="domain" description="HTH arsR-type" evidence="4">
    <location>
        <begin position="13"/>
        <end position="108"/>
    </location>
</feature>
<dbReference type="InterPro" id="IPR036390">
    <property type="entry name" value="WH_DNA-bd_sf"/>
</dbReference>
<protein>
    <submittedName>
        <fullName evidence="5">Transcriptional regulator</fullName>
    </submittedName>
</protein>
<dbReference type="EMBL" id="BONC01000060">
    <property type="protein sequence ID" value="GIF60080.1"/>
    <property type="molecule type" value="Genomic_DNA"/>
</dbReference>
<dbReference type="InterPro" id="IPR011991">
    <property type="entry name" value="ArsR-like_HTH"/>
</dbReference>
<evidence type="ECO:0000256" key="3">
    <source>
        <dbReference type="ARBA" id="ARBA00023163"/>
    </source>
</evidence>
<sequence length="190" mass="21419">MTERQVRQVTDSRVLAAMSHPLRRRLLDVLAVYGPQPVGALAERTGQAPANISHHMKVLRDCGLVEEAPERARDKRERWWRPVSAGLRWSGRDFADDPAESAVLQAAESLNLDRQVALVREWYAAGDDEQAVWGESAFAADRWLHLTPEELAELNREILAVFDRWSARDAPDGPERRPVFVFAHGVPAQP</sequence>